<comment type="caution">
    <text evidence="2">The sequence shown here is derived from an EMBL/GenBank/DDBJ whole genome shotgun (WGS) entry which is preliminary data.</text>
</comment>
<dbReference type="AlphaFoldDB" id="A0A0N1FET3"/>
<protein>
    <submittedName>
        <fullName evidence="2">Integrase</fullName>
    </submittedName>
</protein>
<dbReference type="Gene3D" id="3.30.160.390">
    <property type="entry name" value="Integrase, DNA-binding domain"/>
    <property type="match status" value="1"/>
</dbReference>
<organism evidence="2 3">
    <name type="scientific">Komagataeibacter intermedius AF2</name>
    <dbReference type="NCBI Taxonomy" id="1458464"/>
    <lineage>
        <taxon>Bacteria</taxon>
        <taxon>Pseudomonadati</taxon>
        <taxon>Pseudomonadota</taxon>
        <taxon>Alphaproteobacteria</taxon>
        <taxon>Acetobacterales</taxon>
        <taxon>Acetobacteraceae</taxon>
        <taxon>Komagataeibacter</taxon>
    </lineage>
</organism>
<dbReference type="Pfam" id="PF13356">
    <property type="entry name" value="Arm-DNA-bind_3"/>
    <property type="match status" value="1"/>
</dbReference>
<reference evidence="2 3" key="1">
    <citation type="submission" date="2015-07" db="EMBL/GenBank/DDBJ databases">
        <title>Draft Genome Sequence of Komagataeibacter intermedius Strain AF2, Isolated from Kombucha Tea.</title>
        <authorList>
            <person name="Santos R.A."/>
            <person name="Berretta A.A."/>
            <person name="Barud H.S."/>
            <person name="Ribeiro S.J."/>
            <person name="Gonzalez-Garcia L.N."/>
            <person name="Zucchi T.D."/>
            <person name="Goldman G.H."/>
            <person name="Riano-Pachon D.M."/>
        </authorList>
    </citation>
    <scope>NUCLEOTIDE SEQUENCE [LARGE SCALE GENOMIC DNA]</scope>
    <source>
        <strain evidence="2 3">AF2</strain>
    </source>
</reference>
<name>A0A0N1FET3_9PROT</name>
<dbReference type="EMBL" id="JUFX02000001">
    <property type="protein sequence ID" value="KPH88885.1"/>
    <property type="molecule type" value="Genomic_DNA"/>
</dbReference>
<evidence type="ECO:0000313" key="3">
    <source>
        <dbReference type="Proteomes" id="UP000031553"/>
    </source>
</evidence>
<gene>
    <name evidence="2" type="ORF">GLUCOINTEAF2_0200015</name>
</gene>
<dbReference type="InterPro" id="IPR025166">
    <property type="entry name" value="Integrase_DNA_bind_dom"/>
</dbReference>
<dbReference type="Proteomes" id="UP000031553">
    <property type="component" value="Unassembled WGS sequence"/>
</dbReference>
<evidence type="ECO:0000313" key="2">
    <source>
        <dbReference type="EMBL" id="KPH88885.1"/>
    </source>
</evidence>
<dbReference type="InterPro" id="IPR038488">
    <property type="entry name" value="Integrase_DNA-bd_sf"/>
</dbReference>
<accession>A0A0N1FET3</accession>
<sequence>MHVTVSGKKIWRLCYKFQKQEKTLTLGNHPSVTLTDAQQKWKEAKRILRDERNPAPFSVPTGRTVVRRHDETGLGRNQHDRYSNVGLTRHHSFLNSSRFTIHILIQK</sequence>
<proteinExistence type="predicted"/>
<feature type="domain" description="Integrase DNA-binding" evidence="1">
    <location>
        <begin position="3"/>
        <end position="55"/>
    </location>
</feature>
<evidence type="ECO:0000259" key="1">
    <source>
        <dbReference type="Pfam" id="PF13356"/>
    </source>
</evidence>